<protein>
    <submittedName>
        <fullName evidence="3">Uncharacterized protein</fullName>
    </submittedName>
</protein>
<feature type="domain" description="DUF6956" evidence="1">
    <location>
        <begin position="78"/>
        <end position="154"/>
    </location>
</feature>
<dbReference type="EMBL" id="JACHOC010000007">
    <property type="protein sequence ID" value="MBB4623799.1"/>
    <property type="molecule type" value="Genomic_DNA"/>
</dbReference>
<dbReference type="Pfam" id="PF23919">
    <property type="entry name" value="DUF7258"/>
    <property type="match status" value="1"/>
</dbReference>
<evidence type="ECO:0000259" key="2">
    <source>
        <dbReference type="Pfam" id="PF23919"/>
    </source>
</evidence>
<comment type="caution">
    <text evidence="3">The sequence shown here is derived from an EMBL/GenBank/DDBJ whole genome shotgun (WGS) entry which is preliminary data.</text>
</comment>
<accession>A0ABR6KQL4</accession>
<sequence>MKASEVNSEMIGKRCKCIFTGLMVAGTIEEIKTEEYTVEVKVRYDEPHQWGNQMYENGWSFARIHDDFGSLRHLEIIDDGYQTIRVVFSDSIREIDGRFAQAYKNWGVVNLKEWIDNYESSRFTQIDEHTAIITSEYNMGHIQELLQKNTSVIVYETLYYHV</sequence>
<proteinExistence type="predicted"/>
<dbReference type="Proteomes" id="UP000533637">
    <property type="component" value="Unassembled WGS sequence"/>
</dbReference>
<evidence type="ECO:0000259" key="1">
    <source>
        <dbReference type="Pfam" id="PF22273"/>
    </source>
</evidence>
<keyword evidence="4" id="KW-1185">Reference proteome</keyword>
<evidence type="ECO:0000313" key="4">
    <source>
        <dbReference type="Proteomes" id="UP000533637"/>
    </source>
</evidence>
<dbReference type="InterPro" id="IPR054231">
    <property type="entry name" value="DUF6956"/>
</dbReference>
<dbReference type="Pfam" id="PF22273">
    <property type="entry name" value="DUF6956"/>
    <property type="match status" value="1"/>
</dbReference>
<feature type="domain" description="DUF7258" evidence="2">
    <location>
        <begin position="1"/>
        <end position="76"/>
    </location>
</feature>
<dbReference type="InterPro" id="IPR055682">
    <property type="entry name" value="DUF7258"/>
</dbReference>
<dbReference type="RefSeq" id="WP_129734931.1">
    <property type="nucleotide sequence ID" value="NZ_BMPB01000008.1"/>
</dbReference>
<organism evidence="3 4">
    <name type="scientific">Parabacteroides faecis</name>
    <dbReference type="NCBI Taxonomy" id="1217282"/>
    <lineage>
        <taxon>Bacteria</taxon>
        <taxon>Pseudomonadati</taxon>
        <taxon>Bacteroidota</taxon>
        <taxon>Bacteroidia</taxon>
        <taxon>Bacteroidales</taxon>
        <taxon>Tannerellaceae</taxon>
        <taxon>Parabacteroides</taxon>
    </lineage>
</organism>
<reference evidence="3 4" key="1">
    <citation type="submission" date="2020-08" db="EMBL/GenBank/DDBJ databases">
        <title>Genomic Encyclopedia of Type Strains, Phase IV (KMG-IV): sequencing the most valuable type-strain genomes for metagenomic binning, comparative biology and taxonomic classification.</title>
        <authorList>
            <person name="Goeker M."/>
        </authorList>
    </citation>
    <scope>NUCLEOTIDE SEQUENCE [LARGE SCALE GENOMIC DNA]</scope>
    <source>
        <strain evidence="3 4">DSM 102983</strain>
    </source>
</reference>
<evidence type="ECO:0000313" key="3">
    <source>
        <dbReference type="EMBL" id="MBB4623799.1"/>
    </source>
</evidence>
<gene>
    <name evidence="3" type="ORF">GGQ57_003715</name>
</gene>
<name>A0ABR6KQL4_9BACT</name>